<evidence type="ECO:0008006" key="5">
    <source>
        <dbReference type="Google" id="ProtNLM"/>
    </source>
</evidence>
<keyword evidence="4" id="KW-1185">Reference proteome</keyword>
<feature type="transmembrane region" description="Helical" evidence="2">
    <location>
        <begin position="176"/>
        <end position="200"/>
    </location>
</feature>
<keyword evidence="2" id="KW-0472">Membrane</keyword>
<reference evidence="3" key="1">
    <citation type="submission" date="2013-10" db="EMBL/GenBank/DDBJ databases">
        <title>Genomic analysis of the causative agents of coccidiosis in chickens.</title>
        <authorList>
            <person name="Reid A.J."/>
            <person name="Blake D."/>
            <person name="Billington K."/>
            <person name="Browne H."/>
            <person name="Dunn M."/>
            <person name="Hung S."/>
            <person name="Kawahara F."/>
            <person name="Miranda-Saavedra D."/>
            <person name="Mourier T."/>
            <person name="Nagra H."/>
            <person name="Otto T.D."/>
            <person name="Rawlings N."/>
            <person name="Sanchez A."/>
            <person name="Sanders M."/>
            <person name="Subramaniam C."/>
            <person name="Tay Y."/>
            <person name="Dear P."/>
            <person name="Doerig C."/>
            <person name="Gruber A."/>
            <person name="Parkinson J."/>
            <person name="Shirley M."/>
            <person name="Wan K.L."/>
            <person name="Berriman M."/>
            <person name="Tomley F."/>
            <person name="Pain A."/>
        </authorList>
    </citation>
    <scope>NUCLEOTIDE SEQUENCE [LARGE SCALE GENOMIC DNA]</scope>
    <source>
        <strain evidence="3">Houghton</strain>
    </source>
</reference>
<keyword evidence="2" id="KW-0812">Transmembrane</keyword>
<sequence>MFSLGVDGDDAVVEQHAVSRQLSQFQDRIMQEDEEPSPRGEEHTPLIAFLTTKLLRTSFSLKALSMALMSLFFLGFGGRWVFTFHSHPDMSNGFHLSMALLMLLQLAGTLGLCLFQAFVADDSKWTKGFRTGSKILSAAVTLDLLTVMLRLGEYLYLYNSLSTLWWSKFNITKSDWVIFAAANLLDSIALISYGWALFYIECYHDEGTSEEVAWSMLALFSLAGLSMLIMMFTGYGAVFMLLFTAGAYAVSCYWSFMFEPLLLKWAPQLHSRDINTDIMPTDSKPQQQGQYQPAAEFAPEQQQQPQFINTQSFSSMPGAVQATADIPTQYDYAQLQQQVSQGIEMGVVNPSYQ</sequence>
<accession>U6MKN5</accession>
<evidence type="ECO:0000256" key="2">
    <source>
        <dbReference type="SAM" id="Phobius"/>
    </source>
</evidence>
<name>U6MKN5_9EIME</name>
<dbReference type="VEuPathDB" id="ToxoDB:ENH_00008340"/>
<evidence type="ECO:0000313" key="3">
    <source>
        <dbReference type="EMBL" id="CDJ62220.1"/>
    </source>
</evidence>
<evidence type="ECO:0000256" key="1">
    <source>
        <dbReference type="SAM" id="MobiDB-lite"/>
    </source>
</evidence>
<organism evidence="3 4">
    <name type="scientific">Eimeria necatrix</name>
    <dbReference type="NCBI Taxonomy" id="51315"/>
    <lineage>
        <taxon>Eukaryota</taxon>
        <taxon>Sar</taxon>
        <taxon>Alveolata</taxon>
        <taxon>Apicomplexa</taxon>
        <taxon>Conoidasida</taxon>
        <taxon>Coccidia</taxon>
        <taxon>Eucoccidiorida</taxon>
        <taxon>Eimeriorina</taxon>
        <taxon>Eimeriidae</taxon>
        <taxon>Eimeria</taxon>
    </lineage>
</organism>
<feature type="transmembrane region" description="Helical" evidence="2">
    <location>
        <begin position="135"/>
        <end position="156"/>
    </location>
</feature>
<dbReference type="Pfam" id="PF11677">
    <property type="entry name" value="DUF3273"/>
    <property type="match status" value="1"/>
</dbReference>
<dbReference type="RefSeq" id="XP_013439582.1">
    <property type="nucleotide sequence ID" value="XM_013584128.1"/>
</dbReference>
<feature type="transmembrane region" description="Helical" evidence="2">
    <location>
        <begin position="63"/>
        <end position="82"/>
    </location>
</feature>
<dbReference type="OrthoDB" id="359547at2759"/>
<dbReference type="AlphaFoldDB" id="U6MKN5"/>
<proteinExistence type="predicted"/>
<protein>
    <recommendedName>
        <fullName evidence="5">Multi-pass transmembrane protein</fullName>
    </recommendedName>
</protein>
<dbReference type="EMBL" id="HG722375">
    <property type="protein sequence ID" value="CDJ62220.1"/>
    <property type="molecule type" value="Genomic_DNA"/>
</dbReference>
<reference evidence="3" key="2">
    <citation type="submission" date="2013-10" db="EMBL/GenBank/DDBJ databases">
        <authorList>
            <person name="Aslett M."/>
        </authorList>
    </citation>
    <scope>NUCLEOTIDE SEQUENCE [LARGE SCALE GENOMIC DNA]</scope>
    <source>
        <strain evidence="3">Houghton</strain>
    </source>
</reference>
<feature type="transmembrane region" description="Helical" evidence="2">
    <location>
        <begin position="212"/>
        <end position="232"/>
    </location>
</feature>
<feature type="transmembrane region" description="Helical" evidence="2">
    <location>
        <begin position="94"/>
        <end position="115"/>
    </location>
</feature>
<feature type="region of interest" description="Disordered" evidence="1">
    <location>
        <begin position="277"/>
        <end position="296"/>
    </location>
</feature>
<evidence type="ECO:0000313" key="4">
    <source>
        <dbReference type="Proteomes" id="UP000030754"/>
    </source>
</evidence>
<dbReference type="Proteomes" id="UP000030754">
    <property type="component" value="Unassembled WGS sequence"/>
</dbReference>
<dbReference type="InterPro" id="IPR021691">
    <property type="entry name" value="DUF3273"/>
</dbReference>
<feature type="transmembrane region" description="Helical" evidence="2">
    <location>
        <begin position="238"/>
        <end position="256"/>
    </location>
</feature>
<dbReference type="GeneID" id="25471022"/>
<keyword evidence="2" id="KW-1133">Transmembrane helix</keyword>
<gene>
    <name evidence="3" type="ORF">ENH_00008340</name>
</gene>